<comment type="caution">
    <text evidence="1">The sequence shown here is derived from an EMBL/GenBank/DDBJ whole genome shotgun (WGS) entry which is preliminary data.</text>
</comment>
<sequence>NKQEPMLTILNMKDLDRCSASTVSLSVGEALSKNLLNLDTNTTNLPSGFRASEMPDKVEQWINELQIAAEHPDEVFVEEMLLAHEALSTD</sequence>
<feature type="non-terminal residue" evidence="1">
    <location>
        <position position="90"/>
    </location>
</feature>
<dbReference type="EMBL" id="CAJVPZ010070402">
    <property type="protein sequence ID" value="CAG8799776.1"/>
    <property type="molecule type" value="Genomic_DNA"/>
</dbReference>
<dbReference type="OrthoDB" id="2419893at2759"/>
<protein>
    <submittedName>
        <fullName evidence="1">1872_t:CDS:1</fullName>
    </submittedName>
</protein>
<feature type="non-terminal residue" evidence="1">
    <location>
        <position position="1"/>
    </location>
</feature>
<dbReference type="AlphaFoldDB" id="A0A9N9JWL3"/>
<evidence type="ECO:0000313" key="2">
    <source>
        <dbReference type="Proteomes" id="UP000789396"/>
    </source>
</evidence>
<proteinExistence type="predicted"/>
<dbReference type="Proteomes" id="UP000789396">
    <property type="component" value="Unassembled WGS sequence"/>
</dbReference>
<accession>A0A9N9JWL3</accession>
<keyword evidence="2" id="KW-1185">Reference proteome</keyword>
<name>A0A9N9JWL3_9GLOM</name>
<evidence type="ECO:0000313" key="1">
    <source>
        <dbReference type="EMBL" id="CAG8799776.1"/>
    </source>
</evidence>
<reference evidence="1" key="1">
    <citation type="submission" date="2021-06" db="EMBL/GenBank/DDBJ databases">
        <authorList>
            <person name="Kallberg Y."/>
            <person name="Tangrot J."/>
            <person name="Rosling A."/>
        </authorList>
    </citation>
    <scope>NUCLEOTIDE SEQUENCE</scope>
    <source>
        <strain evidence="1">IN212</strain>
    </source>
</reference>
<gene>
    <name evidence="1" type="ORF">RFULGI_LOCUS17608</name>
</gene>
<organism evidence="1 2">
    <name type="scientific">Racocetra fulgida</name>
    <dbReference type="NCBI Taxonomy" id="60492"/>
    <lineage>
        <taxon>Eukaryota</taxon>
        <taxon>Fungi</taxon>
        <taxon>Fungi incertae sedis</taxon>
        <taxon>Mucoromycota</taxon>
        <taxon>Glomeromycotina</taxon>
        <taxon>Glomeromycetes</taxon>
        <taxon>Diversisporales</taxon>
        <taxon>Gigasporaceae</taxon>
        <taxon>Racocetra</taxon>
    </lineage>
</organism>